<dbReference type="AlphaFoldDB" id="A0A2S1LGN9"/>
<evidence type="ECO:0000313" key="2">
    <source>
        <dbReference type="Proteomes" id="UP000244527"/>
    </source>
</evidence>
<dbReference type="KEGG" id="ffa:FFWV33_15705"/>
<proteinExistence type="predicted"/>
<reference evidence="1 2" key="1">
    <citation type="submission" date="2017-04" db="EMBL/GenBank/DDBJ databases">
        <title>Compelte genome sequence of WV33.</title>
        <authorList>
            <person name="Lee P.C."/>
        </authorList>
    </citation>
    <scope>NUCLEOTIDE SEQUENCE [LARGE SCALE GENOMIC DNA]</scope>
    <source>
        <strain evidence="1 2">WV33</strain>
    </source>
</reference>
<name>A0A2S1LGN9_9FLAO</name>
<evidence type="ECO:0000313" key="1">
    <source>
        <dbReference type="EMBL" id="AWG22868.1"/>
    </source>
</evidence>
<organism evidence="1 2">
    <name type="scientific">Flavobacterium faecale</name>
    <dbReference type="NCBI Taxonomy" id="1355330"/>
    <lineage>
        <taxon>Bacteria</taxon>
        <taxon>Pseudomonadati</taxon>
        <taxon>Bacteroidota</taxon>
        <taxon>Flavobacteriia</taxon>
        <taxon>Flavobacteriales</taxon>
        <taxon>Flavobacteriaceae</taxon>
        <taxon>Flavobacterium</taxon>
    </lineage>
</organism>
<protein>
    <recommendedName>
        <fullName evidence="3">Methyltransferase type 11</fullName>
    </recommendedName>
</protein>
<gene>
    <name evidence="1" type="ORF">FFWV33_15705</name>
</gene>
<dbReference type="Proteomes" id="UP000244527">
    <property type="component" value="Chromosome"/>
</dbReference>
<dbReference type="EMBL" id="CP020918">
    <property type="protein sequence ID" value="AWG22868.1"/>
    <property type="molecule type" value="Genomic_DNA"/>
</dbReference>
<dbReference type="OrthoDB" id="1036397at2"/>
<accession>A0A2S1LGN9</accession>
<dbReference type="RefSeq" id="WP_108735523.1">
    <property type="nucleotide sequence ID" value="NZ_CP020918.1"/>
</dbReference>
<keyword evidence="2" id="KW-1185">Reference proteome</keyword>
<evidence type="ECO:0008006" key="3">
    <source>
        <dbReference type="Google" id="ProtNLM"/>
    </source>
</evidence>
<sequence>MILVFKTNIDTIHKIDIVEPMLNSIFHKTNWNFDLEDCDNILRIDTKKNSTHLIIEKITAIGFYCEELL</sequence>